<dbReference type="OrthoDB" id="5455460at2"/>
<dbReference type="GO" id="GO:0009288">
    <property type="term" value="C:bacterial-type flagellum"/>
    <property type="evidence" value="ECO:0007669"/>
    <property type="project" value="InterPro"/>
</dbReference>
<evidence type="ECO:0000313" key="1">
    <source>
        <dbReference type="EMBL" id="KRQ14710.1"/>
    </source>
</evidence>
<sequence>MIAPEEERMLKTLLVEMFGQMSSMRREFAALQGDSKGSFARMTDTLDAIVENTEAAGNAILESMEAIGASVAKLQSINDPTAVSVCDEIANSTNNVFEACAFQDLTGQRITRVIKSLQFMEDHINRLVRMWGKEELARLAAELAVQSVPDLMQGPQRPGAAISQEDIDKLFAQTASNRMPIFG</sequence>
<dbReference type="STRING" id="989370.AOQ71_12580"/>
<dbReference type="EMBL" id="LJYG01000047">
    <property type="protein sequence ID" value="KRQ14710.1"/>
    <property type="molecule type" value="Genomic_DNA"/>
</dbReference>
<dbReference type="GO" id="GO:0003824">
    <property type="term" value="F:catalytic activity"/>
    <property type="evidence" value="ECO:0007669"/>
    <property type="project" value="InterPro"/>
</dbReference>
<evidence type="ECO:0000313" key="2">
    <source>
        <dbReference type="Proteomes" id="UP000051936"/>
    </source>
</evidence>
<protein>
    <submittedName>
        <fullName evidence="1">Chemotaxis protein</fullName>
    </submittedName>
</protein>
<gene>
    <name evidence="1" type="ORF">AOQ71_12580</name>
</gene>
<dbReference type="Proteomes" id="UP000051936">
    <property type="component" value="Unassembled WGS sequence"/>
</dbReference>
<reference evidence="1 2" key="1">
    <citation type="submission" date="2015-09" db="EMBL/GenBank/DDBJ databases">
        <title>Draft Genome Sequence of Bradyrhizobium manausense Strain BR 3351T, a Novel Symbiotic Nitrogen-Fixing Alphaproteobacterium Isolated from Brazilian Amazon Rain Forest.</title>
        <authorList>
            <person name="De Araujo J.L."/>
            <person name="Zilli J.E."/>
        </authorList>
    </citation>
    <scope>NUCLEOTIDE SEQUENCE [LARGE SCALE GENOMIC DNA]</scope>
    <source>
        <strain evidence="1 2">BR3351</strain>
    </source>
</reference>
<dbReference type="InterPro" id="IPR007439">
    <property type="entry name" value="Chemotax_Pase_CheZ"/>
</dbReference>
<dbReference type="RefSeq" id="WP_057746635.1">
    <property type="nucleotide sequence ID" value="NZ_LJYG01000047.1"/>
</dbReference>
<proteinExistence type="predicted"/>
<name>A0A0R3DXU4_9BRAD</name>
<dbReference type="GO" id="GO:0050920">
    <property type="term" value="P:regulation of chemotaxis"/>
    <property type="evidence" value="ECO:0007669"/>
    <property type="project" value="InterPro"/>
</dbReference>
<dbReference type="SUPFAM" id="SSF75708">
    <property type="entry name" value="Chemotaxis phosphatase CheZ"/>
    <property type="match status" value="1"/>
</dbReference>
<dbReference type="Gene3D" id="1.10.287.500">
    <property type="entry name" value="Helix hairpin bin"/>
    <property type="match status" value="1"/>
</dbReference>
<keyword evidence="2" id="KW-1185">Reference proteome</keyword>
<dbReference type="Pfam" id="PF04344">
    <property type="entry name" value="CheZ"/>
    <property type="match status" value="1"/>
</dbReference>
<dbReference type="AlphaFoldDB" id="A0A0R3DXU4"/>
<comment type="caution">
    <text evidence="1">The sequence shown here is derived from an EMBL/GenBank/DDBJ whole genome shotgun (WGS) entry which is preliminary data.</text>
</comment>
<accession>A0A0R3DXU4</accession>
<organism evidence="1 2">
    <name type="scientific">Bradyrhizobium manausense</name>
    <dbReference type="NCBI Taxonomy" id="989370"/>
    <lineage>
        <taxon>Bacteria</taxon>
        <taxon>Pseudomonadati</taxon>
        <taxon>Pseudomonadota</taxon>
        <taxon>Alphaproteobacteria</taxon>
        <taxon>Hyphomicrobiales</taxon>
        <taxon>Nitrobacteraceae</taxon>
        <taxon>Bradyrhizobium</taxon>
    </lineage>
</organism>